<dbReference type="Gramene" id="TraesCLE_scaffold_127091_01G000100.1">
    <property type="protein sequence ID" value="TraesCLE_scaffold_127091_01G000100.1"/>
    <property type="gene ID" value="TraesCLE_scaffold_127091_01G000100"/>
</dbReference>
<reference evidence="2" key="1">
    <citation type="submission" date="2018-08" db="EMBL/GenBank/DDBJ databases">
        <authorList>
            <person name="Rossello M."/>
        </authorList>
    </citation>
    <scope>NUCLEOTIDE SEQUENCE [LARGE SCALE GENOMIC DNA]</scope>
    <source>
        <strain evidence="2">cv. Chinese Spring</strain>
    </source>
</reference>
<sequence>MAVAVPSTLPMKLRKVELRGKAAATGVAGRARVLVTVTVLGSAGPLRFLVDEGESVDGLIRAALRCYAREGRMPLLGSDAANFLLYTANGRSDALKSDERISFNGCRSFMLWQKTVADNHGSEPAVATTVNSCPGRKGISGWKFGLNKILLNFSFKDLVNQRGPYPTLRKQSCVLRQGRGFRQPQIKNNHVLCVKVVASENHK</sequence>
<feature type="domain" description="DUF7054" evidence="1">
    <location>
        <begin position="31"/>
        <end position="111"/>
    </location>
</feature>
<dbReference type="PANTHER" id="PTHR33270">
    <property type="entry name" value="BNAC05G50380D PROTEIN"/>
    <property type="match status" value="1"/>
</dbReference>
<dbReference type="STRING" id="4565.A0A3B6MN02"/>
<accession>A0A3B6MN02</accession>
<dbReference type="EnsemblPlants" id="TraesCS5D02G081100.1">
    <property type="protein sequence ID" value="TraesCS5D02G081100.1"/>
    <property type="gene ID" value="TraesCS5D02G081100"/>
</dbReference>
<dbReference type="Gramene" id="TraesROB_scaffold_039456_01G000100.1">
    <property type="protein sequence ID" value="TraesROB_scaffold_039456_01G000100.1"/>
    <property type="gene ID" value="TraesROB_scaffold_039456_01G000100"/>
</dbReference>
<keyword evidence="3" id="KW-1185">Reference proteome</keyword>
<evidence type="ECO:0000313" key="3">
    <source>
        <dbReference type="Proteomes" id="UP000019116"/>
    </source>
</evidence>
<dbReference type="PaxDb" id="4565-Traes_5DS_900E5D9C6.2"/>
<dbReference type="Gramene" id="TraesWEE_scaffold_121540_01G000100.1">
    <property type="protein sequence ID" value="TraesWEE_scaffold_121540_01G000100.1"/>
    <property type="gene ID" value="TraesWEE_scaffold_121540_01G000100"/>
</dbReference>
<evidence type="ECO:0000259" key="1">
    <source>
        <dbReference type="Pfam" id="PF23156"/>
    </source>
</evidence>
<dbReference type="Pfam" id="PF23156">
    <property type="entry name" value="DUF7054"/>
    <property type="match status" value="1"/>
</dbReference>
<evidence type="ECO:0000313" key="2">
    <source>
        <dbReference type="EnsemblPlants" id="TraesCS5D02G081100.1"/>
    </source>
</evidence>
<organism evidence="2">
    <name type="scientific">Triticum aestivum</name>
    <name type="common">Wheat</name>
    <dbReference type="NCBI Taxonomy" id="4565"/>
    <lineage>
        <taxon>Eukaryota</taxon>
        <taxon>Viridiplantae</taxon>
        <taxon>Streptophyta</taxon>
        <taxon>Embryophyta</taxon>
        <taxon>Tracheophyta</taxon>
        <taxon>Spermatophyta</taxon>
        <taxon>Magnoliopsida</taxon>
        <taxon>Liliopsida</taxon>
        <taxon>Poales</taxon>
        <taxon>Poaceae</taxon>
        <taxon>BOP clade</taxon>
        <taxon>Pooideae</taxon>
        <taxon>Triticodae</taxon>
        <taxon>Triticeae</taxon>
        <taxon>Triticinae</taxon>
        <taxon>Triticum</taxon>
    </lineage>
</organism>
<dbReference type="PANTHER" id="PTHR33270:SF18">
    <property type="entry name" value="OS02G0324700 PROTEIN"/>
    <property type="match status" value="1"/>
</dbReference>
<dbReference type="InterPro" id="IPR055482">
    <property type="entry name" value="DUF7054"/>
</dbReference>
<dbReference type="OMA" id="FMLFKKS"/>
<dbReference type="Proteomes" id="UP000019116">
    <property type="component" value="Chromosome 5D"/>
</dbReference>
<dbReference type="Gramene" id="TraesRN5D0100206400.1">
    <property type="protein sequence ID" value="TraesRN5D0100206400.1"/>
    <property type="gene ID" value="TraesRN5D0100206400"/>
</dbReference>
<dbReference type="Gramene" id="TraesCS5D03G0194600.1">
    <property type="protein sequence ID" value="TraesCS5D03G0194600.1.CDS"/>
    <property type="gene ID" value="TraesCS5D03G0194600"/>
</dbReference>
<reference evidence="2" key="2">
    <citation type="submission" date="2018-10" db="UniProtKB">
        <authorList>
            <consortium name="EnsemblPlants"/>
        </authorList>
    </citation>
    <scope>IDENTIFICATION</scope>
</reference>
<dbReference type="OrthoDB" id="1919859at2759"/>
<dbReference type="AlphaFoldDB" id="A0A3B6MN02"/>
<dbReference type="InterPro" id="IPR040358">
    <property type="entry name" value="At4g22758-like"/>
</dbReference>
<proteinExistence type="predicted"/>
<dbReference type="Gramene" id="TraesCAD_scaffold_021218_01G000200.1">
    <property type="protein sequence ID" value="TraesCAD_scaffold_021218_01G000200.1"/>
    <property type="gene ID" value="TraesCAD_scaffold_021218_01G000200"/>
</dbReference>
<name>A0A3B6MN02_WHEAT</name>
<dbReference type="Gramene" id="TraesCS5D02G081100.1">
    <property type="protein sequence ID" value="TraesCS5D02G081100.1"/>
    <property type="gene ID" value="TraesCS5D02G081100"/>
</dbReference>
<protein>
    <recommendedName>
        <fullName evidence="1">DUF7054 domain-containing protein</fullName>
    </recommendedName>
</protein>